<evidence type="ECO:0000256" key="1">
    <source>
        <dbReference type="ARBA" id="ARBA00005531"/>
    </source>
</evidence>
<dbReference type="GO" id="GO:0030639">
    <property type="term" value="P:polyketide biosynthetic process"/>
    <property type="evidence" value="ECO:0007669"/>
    <property type="project" value="TreeGrafter"/>
</dbReference>
<dbReference type="RefSeq" id="XP_007391992.1">
    <property type="nucleotide sequence ID" value="XM_007391930.1"/>
</dbReference>
<evidence type="ECO:0000313" key="6">
    <source>
        <dbReference type="EMBL" id="EKM59431.1"/>
    </source>
</evidence>
<keyword evidence="2 3" id="KW-0808">Transferase</keyword>
<dbReference type="GO" id="GO:0016747">
    <property type="term" value="F:acyltransferase activity, transferring groups other than amino-acyl groups"/>
    <property type="evidence" value="ECO:0007669"/>
    <property type="project" value="InterPro"/>
</dbReference>
<dbReference type="InParanoid" id="K5V9D4"/>
<dbReference type="PIRSF" id="PIRSF000451">
    <property type="entry name" value="PKS_III"/>
    <property type="match status" value="1"/>
</dbReference>
<dbReference type="KEGG" id="pco:PHACADRAFT_249916"/>
<gene>
    <name evidence="6" type="ORF">PHACADRAFT_249916</name>
</gene>
<dbReference type="InterPro" id="IPR012328">
    <property type="entry name" value="Chalcone/stilbene_synt_C"/>
</dbReference>
<accession>K5V9D4</accession>
<organism evidence="6 7">
    <name type="scientific">Phanerochaete carnosa (strain HHB-10118-sp)</name>
    <name type="common">White-rot fungus</name>
    <name type="synonym">Peniophora carnosa</name>
    <dbReference type="NCBI Taxonomy" id="650164"/>
    <lineage>
        <taxon>Eukaryota</taxon>
        <taxon>Fungi</taxon>
        <taxon>Dikarya</taxon>
        <taxon>Basidiomycota</taxon>
        <taxon>Agaricomycotina</taxon>
        <taxon>Agaricomycetes</taxon>
        <taxon>Polyporales</taxon>
        <taxon>Phanerochaetaceae</taxon>
        <taxon>Phanerochaete</taxon>
    </lineage>
</organism>
<dbReference type="STRING" id="650164.K5V9D4"/>
<dbReference type="Pfam" id="PF00195">
    <property type="entry name" value="Chal_sti_synt_N"/>
    <property type="match status" value="1"/>
</dbReference>
<dbReference type="PANTHER" id="PTHR11877">
    <property type="entry name" value="HYDROXYMETHYLGLUTARYL-COA SYNTHASE"/>
    <property type="match status" value="1"/>
</dbReference>
<name>K5V9D4_PHACS</name>
<evidence type="ECO:0000256" key="2">
    <source>
        <dbReference type="ARBA" id="ARBA00022679"/>
    </source>
</evidence>
<dbReference type="PANTHER" id="PTHR11877:SF46">
    <property type="entry name" value="TYPE III POLYKETIDE SYNTHASE A"/>
    <property type="match status" value="1"/>
</dbReference>
<evidence type="ECO:0000313" key="7">
    <source>
        <dbReference type="Proteomes" id="UP000008370"/>
    </source>
</evidence>
<evidence type="ECO:0008006" key="8">
    <source>
        <dbReference type="Google" id="ProtNLM"/>
    </source>
</evidence>
<keyword evidence="3" id="KW-0012">Acyltransferase</keyword>
<evidence type="ECO:0000259" key="5">
    <source>
        <dbReference type="Pfam" id="PF02797"/>
    </source>
</evidence>
<evidence type="ECO:0000259" key="4">
    <source>
        <dbReference type="Pfam" id="PF00195"/>
    </source>
</evidence>
<dbReference type="HOGENOM" id="CLU_034992_1_1_1"/>
<dbReference type="SUPFAM" id="SSF53901">
    <property type="entry name" value="Thiolase-like"/>
    <property type="match status" value="2"/>
</dbReference>
<dbReference type="AlphaFoldDB" id="K5V9D4"/>
<dbReference type="Pfam" id="PF02797">
    <property type="entry name" value="Chal_sti_synt_C"/>
    <property type="match status" value="1"/>
</dbReference>
<protein>
    <recommendedName>
        <fullName evidence="8">Chalcone synthase</fullName>
    </recommendedName>
</protein>
<comment type="similarity">
    <text evidence="1 3">Belongs to the thiolase-like superfamily. Chalcone/stilbene synthases family.</text>
</comment>
<dbReference type="InterPro" id="IPR001099">
    <property type="entry name" value="Chalcone/stilbene_synt_N"/>
</dbReference>
<feature type="domain" description="Chalcone/stilbene synthase C-terminal" evidence="5">
    <location>
        <begin position="251"/>
        <end position="391"/>
    </location>
</feature>
<dbReference type="InterPro" id="IPR016039">
    <property type="entry name" value="Thiolase-like"/>
</dbReference>
<reference evidence="6 7" key="1">
    <citation type="journal article" date="2012" name="BMC Genomics">
        <title>Comparative genomics of the white-rot fungi, Phanerochaete carnosa and P. chrysosporium, to elucidate the genetic basis of the distinct wood types they colonize.</title>
        <authorList>
            <person name="Suzuki H."/>
            <person name="MacDonald J."/>
            <person name="Syed K."/>
            <person name="Salamov A."/>
            <person name="Hori C."/>
            <person name="Aerts A."/>
            <person name="Henrissat B."/>
            <person name="Wiebenga A."/>
            <person name="vanKuyk P.A."/>
            <person name="Barry K."/>
            <person name="Lindquist E."/>
            <person name="LaButti K."/>
            <person name="Lapidus A."/>
            <person name="Lucas S."/>
            <person name="Coutinho P."/>
            <person name="Gong Y."/>
            <person name="Samejima M."/>
            <person name="Mahadevan R."/>
            <person name="Abou-Zaid M."/>
            <person name="de Vries R.P."/>
            <person name="Igarashi K."/>
            <person name="Yadav J.S."/>
            <person name="Grigoriev I.V."/>
            <person name="Master E.R."/>
        </authorList>
    </citation>
    <scope>NUCLEOTIDE SEQUENCE [LARGE SCALE GENOMIC DNA]</scope>
    <source>
        <strain evidence="6 7">HHB-10118-sp</strain>
    </source>
</reference>
<dbReference type="Proteomes" id="UP000008370">
    <property type="component" value="Unassembled WGS sequence"/>
</dbReference>
<dbReference type="OrthoDB" id="329835at2759"/>
<dbReference type="EMBL" id="JH930469">
    <property type="protein sequence ID" value="EKM59431.1"/>
    <property type="molecule type" value="Genomic_DNA"/>
</dbReference>
<keyword evidence="7" id="KW-1185">Reference proteome</keyword>
<sequence length="411" mass="43278">MSPATLAAQAQASFPDTGLHIMGIASQYPDHAVGVQEFREFVLKNTPRTPIIEKLLVFNESTGIDTRHTISELIDPISVNSTEAPTIDQLSEYFLKEGVKIAAAASSKAIEEWGGDVSEITHVIAVTCTNSANPGYDYYVARELGLKSTVERTLLHGVGCAGGLAALRNAANIALGATFLNRPARILIVACELTSLLIRSELDLMQKTGNFRIGAAIFSDCASAAVLSNGIGESPDAKPVYDLLGWDHLTVPETSGDIGFDIHPHGWNAVLTPKVPAIAAAGTPPVFGSLLSRIPSLAPDGVAPAAADFDWAVHPGGAKVLLSVGKVLGLPLEHLRASWDIYKNRGNSSSATILSVMHRLREPDMGEGRENVVAVAFGPSVAVEMCILKRVRGVAPHADVAPASVGSSDSE</sequence>
<evidence type="ECO:0000256" key="3">
    <source>
        <dbReference type="RuleBase" id="RU003633"/>
    </source>
</evidence>
<dbReference type="InterPro" id="IPR011141">
    <property type="entry name" value="Polyketide_synthase_type-III"/>
</dbReference>
<feature type="domain" description="Chalcone/stilbene synthase N-terminal" evidence="4">
    <location>
        <begin position="20"/>
        <end position="228"/>
    </location>
</feature>
<proteinExistence type="inferred from homology"/>
<dbReference type="GeneID" id="18914785"/>
<dbReference type="Gene3D" id="3.40.47.10">
    <property type="match status" value="2"/>
</dbReference>